<evidence type="ECO:0000313" key="8">
    <source>
        <dbReference type="EMBL" id="PPU08155.1"/>
    </source>
</evidence>
<keyword evidence="2" id="KW-1003">Cell membrane</keyword>
<evidence type="ECO:0000259" key="7">
    <source>
        <dbReference type="Pfam" id="PF05231"/>
    </source>
</evidence>
<feature type="transmembrane region" description="Helical" evidence="6">
    <location>
        <begin position="228"/>
        <end position="248"/>
    </location>
</feature>
<accession>A0A2S7AEH8</accession>
<keyword evidence="4 6" id="KW-1133">Transmembrane helix</keyword>
<evidence type="ECO:0000256" key="6">
    <source>
        <dbReference type="SAM" id="Phobius"/>
    </source>
</evidence>
<evidence type="ECO:0000256" key="2">
    <source>
        <dbReference type="ARBA" id="ARBA00022475"/>
    </source>
</evidence>
<comment type="caution">
    <text evidence="8">The sequence shown here is derived from an EMBL/GenBank/DDBJ whole genome shotgun (WGS) entry which is preliminary data.</text>
</comment>
<feature type="transmembrane region" description="Helical" evidence="6">
    <location>
        <begin position="149"/>
        <end position="166"/>
    </location>
</feature>
<evidence type="ECO:0000256" key="5">
    <source>
        <dbReference type="ARBA" id="ARBA00023136"/>
    </source>
</evidence>
<feature type="transmembrane region" description="Helical" evidence="6">
    <location>
        <begin position="110"/>
        <end position="129"/>
    </location>
</feature>
<dbReference type="RefSeq" id="WP_104537577.1">
    <property type="nucleotide sequence ID" value="NZ_MIGY01000002.1"/>
</dbReference>
<feature type="transmembrane region" description="Helical" evidence="6">
    <location>
        <begin position="79"/>
        <end position="98"/>
    </location>
</feature>
<dbReference type="Pfam" id="PF05231">
    <property type="entry name" value="MASE1"/>
    <property type="match status" value="1"/>
</dbReference>
<keyword evidence="8" id="KW-0808">Transferase</keyword>
<feature type="transmembrane region" description="Helical" evidence="6">
    <location>
        <begin position="12"/>
        <end position="29"/>
    </location>
</feature>
<keyword evidence="8" id="KW-0418">Kinase</keyword>
<feature type="domain" description="MASE1" evidence="7">
    <location>
        <begin position="10"/>
        <end position="273"/>
    </location>
</feature>
<name>A0A2S7AEH8_9XANT</name>
<organism evidence="8 9">
    <name type="scientific">Xanthomonas arboricola</name>
    <dbReference type="NCBI Taxonomy" id="56448"/>
    <lineage>
        <taxon>Bacteria</taxon>
        <taxon>Pseudomonadati</taxon>
        <taxon>Pseudomonadota</taxon>
        <taxon>Gammaproteobacteria</taxon>
        <taxon>Lysobacterales</taxon>
        <taxon>Lysobacteraceae</taxon>
        <taxon>Xanthomonas</taxon>
    </lineage>
</organism>
<evidence type="ECO:0000256" key="1">
    <source>
        <dbReference type="ARBA" id="ARBA00004651"/>
    </source>
</evidence>
<evidence type="ECO:0000256" key="4">
    <source>
        <dbReference type="ARBA" id="ARBA00022989"/>
    </source>
</evidence>
<sequence length="499" mass="55070">MAVVRELAEGLLLTLGYCVVYLLVWHLSVDQWYLPAGLRAASLLFMPYRRWPFLLAGDAAAMLWLRIPMLETRDYAPIWAYLSPFLLAPAVALAVSAIRRHTPNVMTRNAILPLMALLALWSTLCGMALNATLGGPVASSPMEILLRTWLGSYLGILMFLLPGLLWHRRKESESRNNLVRDSTFAGLAMAALFCTANVVPEPLLRQVLMVSLVGPAIVLTLRYGWRGAAAGALLANLIAALSRSKYGIAAYDSELFSVQLLIAVIATGLFVLGSQLASVYAQAGNHGQVKLEALQFAQAGYLAAERTLRNRVVDYSDINVHINRLRKECVAQLRERGHHAAAMEMTRAGVIESQLLHEYVAGLYPLEIETHGVYQALRSPALARFYDTEIHHALRGNCGNLSLGLQLAAYRCVLNAFEMLPQAKRHLVQARAWRGRSAQGVVIRIFADSSLLEVVYRDAPEASNELRTRLKAHGGIFRRRHALVLSFLVAEQVSVTSSV</sequence>
<keyword evidence="3 6" id="KW-0812">Transmembrane</keyword>
<dbReference type="GO" id="GO:0005886">
    <property type="term" value="C:plasma membrane"/>
    <property type="evidence" value="ECO:0007669"/>
    <property type="project" value="UniProtKB-SubCell"/>
</dbReference>
<feature type="transmembrane region" description="Helical" evidence="6">
    <location>
        <begin position="178"/>
        <end position="198"/>
    </location>
</feature>
<proteinExistence type="predicted"/>
<reference evidence="8 9" key="1">
    <citation type="submission" date="2016-08" db="EMBL/GenBank/DDBJ databases">
        <title>Evolution of the type three secretion system and type three effector repertoires in Xanthomonas.</title>
        <authorList>
            <person name="Merda D."/>
            <person name="Briand M."/>
            <person name="Bosis E."/>
            <person name="Rousseau C."/>
            <person name="Portier P."/>
            <person name="Jacques M.-A."/>
            <person name="Fischer-Le Saux M."/>
        </authorList>
    </citation>
    <scope>NUCLEOTIDE SEQUENCE [LARGE SCALE GENOMIC DNA]</scope>
    <source>
        <strain evidence="8 9">CFBP 7645</strain>
    </source>
</reference>
<keyword evidence="5 6" id="KW-0472">Membrane</keyword>
<dbReference type="GO" id="GO:0016301">
    <property type="term" value="F:kinase activity"/>
    <property type="evidence" value="ECO:0007669"/>
    <property type="project" value="UniProtKB-KW"/>
</dbReference>
<comment type="subcellular location">
    <subcellularLocation>
        <location evidence="1">Cell membrane</location>
        <topology evidence="1">Multi-pass membrane protein</topology>
    </subcellularLocation>
</comment>
<dbReference type="InterPro" id="IPR007895">
    <property type="entry name" value="MASE1"/>
</dbReference>
<protein>
    <submittedName>
        <fullName evidence="8">Histidine kinase</fullName>
    </submittedName>
</protein>
<gene>
    <name evidence="8" type="ORF">XarjCFBP7645_11485</name>
</gene>
<evidence type="ECO:0000313" key="9">
    <source>
        <dbReference type="Proteomes" id="UP000239204"/>
    </source>
</evidence>
<dbReference type="Proteomes" id="UP000239204">
    <property type="component" value="Unassembled WGS sequence"/>
</dbReference>
<evidence type="ECO:0000256" key="3">
    <source>
        <dbReference type="ARBA" id="ARBA00022692"/>
    </source>
</evidence>
<dbReference type="EMBL" id="MIGY01000002">
    <property type="protein sequence ID" value="PPU08155.1"/>
    <property type="molecule type" value="Genomic_DNA"/>
</dbReference>
<feature type="transmembrane region" description="Helical" evidence="6">
    <location>
        <begin position="260"/>
        <end position="281"/>
    </location>
</feature>
<dbReference type="AlphaFoldDB" id="A0A2S7AEH8"/>